<dbReference type="OrthoDB" id="9812722at2"/>
<gene>
    <name evidence="2" type="ORF">FKG94_19500</name>
</gene>
<feature type="region of interest" description="Disordered" evidence="1">
    <location>
        <begin position="1"/>
        <end position="94"/>
    </location>
</feature>
<sequence>MINPNLPPNFANNFSPYSTVDKSSVGEESAELRGSPLKAVEIAAESGRLQNRRDPGERPAEAEERLRVRGRDEGERETARERDEQARRLQEDQREIRELAARDREVRAHEQAHAAVGGQYAGAPRYTLQRGPDGVGYAVAGEVSIDTSRVAGDPEATIAKAQQVQRAALAPSDPSPQDRRVAAAAAQLQLDAQVELRELQQQEARLRAEQLAGGGDGAQEAGQEAARAGQPGGGEAAANSPVEAGNRNVDINQRLIDSGAREADNPAGALLDEVV</sequence>
<evidence type="ECO:0000313" key="3">
    <source>
        <dbReference type="Proteomes" id="UP000319732"/>
    </source>
</evidence>
<feature type="region of interest" description="Disordered" evidence="1">
    <location>
        <begin position="207"/>
        <end position="275"/>
    </location>
</feature>
<protein>
    <submittedName>
        <fullName evidence="2">Catalase</fullName>
    </submittedName>
</protein>
<name>A0A545T3N5_9GAMM</name>
<comment type="caution">
    <text evidence="2">The sequence shown here is derived from an EMBL/GenBank/DDBJ whole genome shotgun (WGS) entry which is preliminary data.</text>
</comment>
<accession>A0A545T3N5</accession>
<organism evidence="2 3">
    <name type="scientific">Exilibacterium tricleocarpae</name>
    <dbReference type="NCBI Taxonomy" id="2591008"/>
    <lineage>
        <taxon>Bacteria</taxon>
        <taxon>Pseudomonadati</taxon>
        <taxon>Pseudomonadota</taxon>
        <taxon>Gammaproteobacteria</taxon>
        <taxon>Cellvibrionales</taxon>
        <taxon>Cellvibrionaceae</taxon>
        <taxon>Exilibacterium</taxon>
    </lineage>
</organism>
<dbReference type="RefSeq" id="WP_142928607.1">
    <property type="nucleotide sequence ID" value="NZ_ML660099.1"/>
</dbReference>
<evidence type="ECO:0000313" key="2">
    <source>
        <dbReference type="EMBL" id="TQV71831.1"/>
    </source>
</evidence>
<reference evidence="2 3" key="1">
    <citation type="submission" date="2019-06" db="EMBL/GenBank/DDBJ databases">
        <title>Whole genome sequence for Cellvibrionaceae sp. R142.</title>
        <authorList>
            <person name="Wang G."/>
        </authorList>
    </citation>
    <scope>NUCLEOTIDE SEQUENCE [LARGE SCALE GENOMIC DNA]</scope>
    <source>
        <strain evidence="2 3">R142</strain>
    </source>
</reference>
<feature type="compositionally biased region" description="Basic and acidic residues" evidence="1">
    <location>
        <begin position="51"/>
        <end position="94"/>
    </location>
</feature>
<dbReference type="Proteomes" id="UP000319732">
    <property type="component" value="Unassembled WGS sequence"/>
</dbReference>
<feature type="compositionally biased region" description="Low complexity" evidence="1">
    <location>
        <begin position="1"/>
        <end position="16"/>
    </location>
</feature>
<proteinExistence type="predicted"/>
<dbReference type="Pfam" id="PF12118">
    <property type="entry name" value="SprA-related"/>
    <property type="match status" value="1"/>
</dbReference>
<dbReference type="InterPro" id="IPR021973">
    <property type="entry name" value="SprA-related"/>
</dbReference>
<evidence type="ECO:0000256" key="1">
    <source>
        <dbReference type="SAM" id="MobiDB-lite"/>
    </source>
</evidence>
<dbReference type="EMBL" id="VHSG01000020">
    <property type="protein sequence ID" value="TQV71831.1"/>
    <property type="molecule type" value="Genomic_DNA"/>
</dbReference>
<dbReference type="AlphaFoldDB" id="A0A545T3N5"/>
<feature type="compositionally biased region" description="Low complexity" evidence="1">
    <location>
        <begin position="218"/>
        <end position="229"/>
    </location>
</feature>
<keyword evidence="3" id="KW-1185">Reference proteome</keyword>